<feature type="active site" description="Proton acceptor; for dehydratase activity" evidence="6">
    <location>
        <position position="1235"/>
    </location>
</feature>
<evidence type="ECO:0000313" key="11">
    <source>
        <dbReference type="EMBL" id="RXW23139.1"/>
    </source>
</evidence>
<dbReference type="Pfam" id="PF00109">
    <property type="entry name" value="ketoacyl-synt"/>
    <property type="match status" value="1"/>
</dbReference>
<dbReference type="PROSITE" id="PS00012">
    <property type="entry name" value="PHOSPHOPANTETHEINE"/>
    <property type="match status" value="2"/>
</dbReference>
<name>A0A4Q2DSC6_9AGAR</name>
<dbReference type="GO" id="GO:0004315">
    <property type="term" value="F:3-oxoacyl-[acyl-carrier-protein] synthase activity"/>
    <property type="evidence" value="ECO:0007669"/>
    <property type="project" value="InterPro"/>
</dbReference>
<dbReference type="InterPro" id="IPR049551">
    <property type="entry name" value="PKS_DH_C"/>
</dbReference>
<dbReference type="InterPro" id="IPR020841">
    <property type="entry name" value="PKS_Beta-ketoAc_synthase_dom"/>
</dbReference>
<dbReference type="SUPFAM" id="SSF53474">
    <property type="entry name" value="alpha/beta-Hydrolases"/>
    <property type="match status" value="1"/>
</dbReference>
<feature type="region of interest" description="C-terminal hotdog fold" evidence="6">
    <location>
        <begin position="1353"/>
        <end position="1507"/>
    </location>
</feature>
<dbReference type="Pfam" id="PF00975">
    <property type="entry name" value="Thioesterase"/>
    <property type="match status" value="1"/>
</dbReference>
<keyword evidence="4" id="KW-0808">Transferase</keyword>
<evidence type="ECO:0000256" key="7">
    <source>
        <dbReference type="SAM" id="MobiDB-lite"/>
    </source>
</evidence>
<dbReference type="SMART" id="SM00825">
    <property type="entry name" value="PKS_KS"/>
    <property type="match status" value="1"/>
</dbReference>
<dbReference type="STRING" id="2316362.A0A4Q2DSC6"/>
<dbReference type="InterPro" id="IPR042104">
    <property type="entry name" value="PKS_dehydratase_sf"/>
</dbReference>
<dbReference type="PROSITE" id="PS52004">
    <property type="entry name" value="KS3_2"/>
    <property type="match status" value="1"/>
</dbReference>
<dbReference type="Gene3D" id="3.40.47.10">
    <property type="match status" value="2"/>
</dbReference>
<dbReference type="InterPro" id="IPR020806">
    <property type="entry name" value="PKS_PP-bd"/>
</dbReference>
<dbReference type="SUPFAM" id="SSF52151">
    <property type="entry name" value="FabD/lysophospholipase-like"/>
    <property type="match status" value="1"/>
</dbReference>
<sequence>MDLQEAARCVLVFDGDHNPRTASRQFSEHLSTLSISLLSECSRALSLEFTSLDPDAKLRLRDAESVLQNPAWLLDSPSVIVTQESILLLPKLCFQQALRNMELMMDPRSPFSWHQDGSRANNTFLASSTGLLNAIAAVSSSDLSQYLSRVLEVLRLGFWVAYRIVESLGPYPLSSRVVEGVSRERLATEIDNFNKTASSGDIINWLAEDLVDCAFVIAGPPEALQTFLSYLQQSYTCRVREEIPLIPLIQLGDSSALIRKILEDVDRRRISFPSPEDLQAPIFTCTMHPIISPTSTTSLLEKVLEALFSVPLDWEPAIFSTASSIHGPGPVQIVNLGSGTLLTHRLERILAARGIKAVTHTRIGAQNARSVQPRRAVVIDRKRTLHPGEASRFDSQDYLRKPRTQRTFTLDTGNFLADLEKFDNELFRISPREARAMDPQQRLLLHVAYEALEDAGYVPRSSFSSDPDHVGVFIGCCTNDYVHNARDEIGIHYISGTLSAFLSGRISYTMGFSGPSLVVDTACSASGFAIHNAVRSLQSGDCRMALTGGVNVITTPDDAVRDNDRILGVIRGVEVNQTHLNSSIIRTHSPTQAALLRRLLHSTRLQPEDVDVIEAHAAGTKQGDTTELLAIRNVFLEGDRPRRPLYVTSIKAFVGHSEAASGAGSLAKVLLMLRHETIPRQIAIRTPNPAAVDVPALSIPTESKPWKQQGGRPRCAVVNNYGASGANASILVEEYLDRCGDVGPRDLTISNVVFGMSAPNQRALEELRGKWLVWLKDPSNDASLPDICYSSTARRQRHEYRLSLSTPLDRREFANRLLSAPIVKVESRQTKIVFAFAGHGSQHPGMGSILYENCAVFKIYIDICNDILVKASFPTISPYLVDGSNPPSEAIVIEQTALLSFEVALSMMWKSWGVSPSAVIGHSLGEYTALVISGVLGLKDALLLVGGRARLVQEKCTTGFAGMLSVPLSMDTIETILQSDPYLSDLVIACSNSKGRQTVAGPLSQLEILKARLEVDHSVDARVLHADFAYHSPAMDAILDDFGSSTSTGTVFPLGSDDISSNHLLRHCRDMVRFPDAVASLVDHIRAPDTDICWVEISPHRTLLPLIREICPEFSQSDLYLDSFLRRGDPWKTLMDSLSRLYTANVEVEWRHLFSSLGEPKLVSLPSYPFQSRPFYIPYQDPSLAKKASSREEAIAKPSPPSSPISFIQVPTSANNHQAIFSINPSHASALANAHVLASVPMCPASLYLEAILTGASMVHSPANGSSPELFVIDELEFVKPIVSPEDKSITISIHVGQVSDYDFHLDSLDAQSSSASPNLNARGRCRVMDHPQLREDSSHIERRIQELDPSINDSVEVLSSKALYEVVFCRIVRYGSNLRSLKRLVIAETHREAYATMQLPSPYPNPGNSIVHPVYLDAMIHLPGFIVNLHAGPDDLFVCSGIGSVEVFPGSFSSTGYPIYRLYTTIHSLANDAIVAETVVLAPDSWEVAARAKNVSFKKVPMRTFAARLSGLNTFAPNITVNSNESSVGTPALSTPPIASPTPPGLSKQSASPAFSLKAILEDVLQLPRGHVRDDSVLDSLGLDSITSIEILHILESKYKISLSPNFFQEHTNVSQGEAALHQRLSHSNLPHGPTPTPMTSPVRAIVEDVLHLQRGSVCSDSLLESLGLDSITSIETLHGLKTKHGLTLSPNFFQEYATVGQVESALQLVSLTALPQVLSSDYGGLLHLRTTGSSKTPICIFHDGSGLASSYRRLLDVGRDIWAFRNPRMDENTWESLDQMASSYAGTLLSRISGDIILAGWSFGGAVTYEVAKRIQSLPNSPITVRGIILIDAPSPPPSGRVRLSESLIGHVIDEAVRQVPSLTPTDVLTRRFMQHVELFAHYRSSGTLDPLVPCVFIRGAEAYSAPPTVEVGEWLASRDNSKDTTAGWEGKG</sequence>
<evidence type="ECO:0008006" key="13">
    <source>
        <dbReference type="Google" id="ProtNLM"/>
    </source>
</evidence>
<dbReference type="InterPro" id="IPR001031">
    <property type="entry name" value="Thioesterase"/>
</dbReference>
<reference evidence="11 12" key="1">
    <citation type="submission" date="2019-01" db="EMBL/GenBank/DDBJ databases">
        <title>Draft genome sequence of Psathyrella aberdarensis IHI B618.</title>
        <authorList>
            <person name="Buettner E."/>
            <person name="Kellner H."/>
        </authorList>
    </citation>
    <scope>NUCLEOTIDE SEQUENCE [LARGE SCALE GENOMIC DNA]</scope>
    <source>
        <strain evidence="11 12">IHI B618</strain>
    </source>
</reference>
<dbReference type="Gene3D" id="1.10.1200.10">
    <property type="entry name" value="ACP-like"/>
    <property type="match status" value="2"/>
</dbReference>
<dbReference type="SMART" id="SM00827">
    <property type="entry name" value="PKS_AT"/>
    <property type="match status" value="1"/>
</dbReference>
<dbReference type="PANTHER" id="PTHR43775">
    <property type="entry name" value="FATTY ACID SYNTHASE"/>
    <property type="match status" value="1"/>
</dbReference>
<dbReference type="InterPro" id="IPR016039">
    <property type="entry name" value="Thiolase-like"/>
</dbReference>
<evidence type="ECO:0000256" key="2">
    <source>
        <dbReference type="ARBA" id="ARBA00022450"/>
    </source>
</evidence>
<dbReference type="InterPro" id="IPR014030">
    <property type="entry name" value="Ketoacyl_synth_N"/>
</dbReference>
<evidence type="ECO:0000256" key="5">
    <source>
        <dbReference type="ARBA" id="ARBA00023026"/>
    </source>
</evidence>
<gene>
    <name evidence="11" type="ORF">EST38_g2691</name>
</gene>
<dbReference type="Pfam" id="PF02801">
    <property type="entry name" value="Ketoacyl-synt_C"/>
    <property type="match status" value="1"/>
</dbReference>
<accession>A0A4Q2DSC6</accession>
<dbReference type="GO" id="GO:0031177">
    <property type="term" value="F:phosphopantetheine binding"/>
    <property type="evidence" value="ECO:0007669"/>
    <property type="project" value="InterPro"/>
</dbReference>
<comment type="pathway">
    <text evidence="1">Secondary metabolite biosynthesis.</text>
</comment>
<feature type="domain" description="PKS/mFAS DH" evidence="10">
    <location>
        <begin position="1203"/>
        <end position="1507"/>
    </location>
</feature>
<dbReference type="Gene3D" id="3.40.366.10">
    <property type="entry name" value="Malonyl-Coenzyme A Acyl Carrier Protein, domain 2"/>
    <property type="match status" value="2"/>
</dbReference>
<dbReference type="Proteomes" id="UP000290288">
    <property type="component" value="Unassembled WGS sequence"/>
</dbReference>
<evidence type="ECO:0000259" key="8">
    <source>
        <dbReference type="PROSITE" id="PS50075"/>
    </source>
</evidence>
<dbReference type="EMBL" id="SDEE01000050">
    <property type="protein sequence ID" value="RXW23139.1"/>
    <property type="molecule type" value="Genomic_DNA"/>
</dbReference>
<dbReference type="PROSITE" id="PS00606">
    <property type="entry name" value="KS3_1"/>
    <property type="match status" value="1"/>
</dbReference>
<evidence type="ECO:0000313" key="12">
    <source>
        <dbReference type="Proteomes" id="UP000290288"/>
    </source>
</evidence>
<dbReference type="SUPFAM" id="SSF47336">
    <property type="entry name" value="ACP-like"/>
    <property type="match status" value="2"/>
</dbReference>
<dbReference type="InterPro" id="IPR036736">
    <property type="entry name" value="ACP-like_sf"/>
</dbReference>
<keyword evidence="3" id="KW-0597">Phosphoprotein</keyword>
<protein>
    <recommendedName>
        <fullName evidence="13">Polyketide synthase</fullName>
    </recommendedName>
</protein>
<feature type="active site" description="Proton donor; for dehydratase activity" evidence="6">
    <location>
        <position position="1418"/>
    </location>
</feature>
<feature type="domain" description="Carrier" evidence="8">
    <location>
        <begin position="1638"/>
        <end position="1712"/>
    </location>
</feature>
<evidence type="ECO:0000259" key="9">
    <source>
        <dbReference type="PROSITE" id="PS52004"/>
    </source>
</evidence>
<dbReference type="Pfam" id="PF00698">
    <property type="entry name" value="Acyl_transf_1"/>
    <property type="match status" value="1"/>
</dbReference>
<dbReference type="InterPro" id="IPR049900">
    <property type="entry name" value="PKS_mFAS_DH"/>
</dbReference>
<feature type="region of interest" description="N-terminal hotdog fold" evidence="6">
    <location>
        <begin position="1203"/>
        <end position="1333"/>
    </location>
</feature>
<evidence type="ECO:0000259" key="10">
    <source>
        <dbReference type="PROSITE" id="PS52019"/>
    </source>
</evidence>
<dbReference type="SUPFAM" id="SSF53901">
    <property type="entry name" value="Thiolase-like"/>
    <property type="match status" value="1"/>
</dbReference>
<dbReference type="CDD" id="cd00833">
    <property type="entry name" value="PKS"/>
    <property type="match status" value="1"/>
</dbReference>
<dbReference type="InterPro" id="IPR009081">
    <property type="entry name" value="PP-bd_ACP"/>
</dbReference>
<dbReference type="OrthoDB" id="329835at2759"/>
<dbReference type="InterPro" id="IPR032088">
    <property type="entry name" value="SAT"/>
</dbReference>
<dbReference type="InterPro" id="IPR006162">
    <property type="entry name" value="Ppantetheine_attach_site"/>
</dbReference>
<dbReference type="GO" id="GO:0004312">
    <property type="term" value="F:fatty acid synthase activity"/>
    <property type="evidence" value="ECO:0007669"/>
    <property type="project" value="TreeGrafter"/>
</dbReference>
<dbReference type="InterPro" id="IPR018201">
    <property type="entry name" value="Ketoacyl_synth_AS"/>
</dbReference>
<dbReference type="Pfam" id="PF14765">
    <property type="entry name" value="PS-DH"/>
    <property type="match status" value="1"/>
</dbReference>
<keyword evidence="12" id="KW-1185">Reference proteome</keyword>
<dbReference type="GO" id="GO:0006633">
    <property type="term" value="P:fatty acid biosynthetic process"/>
    <property type="evidence" value="ECO:0007669"/>
    <property type="project" value="InterPro"/>
</dbReference>
<evidence type="ECO:0000256" key="4">
    <source>
        <dbReference type="ARBA" id="ARBA00022679"/>
    </source>
</evidence>
<dbReference type="SMART" id="SM00823">
    <property type="entry name" value="PKS_PP"/>
    <property type="match status" value="2"/>
</dbReference>
<dbReference type="InterPro" id="IPR014043">
    <property type="entry name" value="Acyl_transferase_dom"/>
</dbReference>
<dbReference type="InterPro" id="IPR001227">
    <property type="entry name" value="Ac_transferase_dom_sf"/>
</dbReference>
<dbReference type="InterPro" id="IPR029058">
    <property type="entry name" value="AB_hydrolase_fold"/>
</dbReference>
<evidence type="ECO:0000256" key="6">
    <source>
        <dbReference type="PROSITE-ProRule" id="PRU01363"/>
    </source>
</evidence>
<dbReference type="Gene3D" id="3.40.50.1820">
    <property type="entry name" value="alpha/beta hydrolase"/>
    <property type="match status" value="1"/>
</dbReference>
<comment type="caution">
    <text evidence="11">The sequence shown here is derived from an EMBL/GenBank/DDBJ whole genome shotgun (WGS) entry which is preliminary data.</text>
</comment>
<evidence type="ECO:0000256" key="1">
    <source>
        <dbReference type="ARBA" id="ARBA00005179"/>
    </source>
</evidence>
<dbReference type="Pfam" id="PF00550">
    <property type="entry name" value="PP-binding"/>
    <property type="match status" value="2"/>
</dbReference>
<dbReference type="InterPro" id="IPR014031">
    <property type="entry name" value="Ketoacyl_synth_C"/>
</dbReference>
<keyword evidence="5" id="KW-0843">Virulence</keyword>
<dbReference type="InterPro" id="IPR016035">
    <property type="entry name" value="Acyl_Trfase/lysoPLipase"/>
</dbReference>
<feature type="domain" description="Ketosynthase family 3 (KS3)" evidence="9">
    <location>
        <begin position="347"/>
        <end position="734"/>
    </location>
</feature>
<dbReference type="SMART" id="SM01294">
    <property type="entry name" value="PKS_PP_betabranch"/>
    <property type="match status" value="1"/>
</dbReference>
<dbReference type="InterPro" id="IPR016036">
    <property type="entry name" value="Malonyl_transacylase_ACP-bd"/>
</dbReference>
<dbReference type="SUPFAM" id="SSF55048">
    <property type="entry name" value="Probable ACP-binding domain of malonyl-CoA ACP transacylase"/>
    <property type="match status" value="1"/>
</dbReference>
<dbReference type="InterPro" id="IPR050091">
    <property type="entry name" value="PKS_NRPS_Biosynth_Enz"/>
</dbReference>
<dbReference type="PROSITE" id="PS52019">
    <property type="entry name" value="PKS_MFAS_DH"/>
    <property type="match status" value="1"/>
</dbReference>
<dbReference type="Pfam" id="PF16073">
    <property type="entry name" value="SAT"/>
    <property type="match status" value="1"/>
</dbReference>
<keyword evidence="2" id="KW-0596">Phosphopantetheine</keyword>
<organism evidence="11 12">
    <name type="scientific">Candolleomyces aberdarensis</name>
    <dbReference type="NCBI Taxonomy" id="2316362"/>
    <lineage>
        <taxon>Eukaryota</taxon>
        <taxon>Fungi</taxon>
        <taxon>Dikarya</taxon>
        <taxon>Basidiomycota</taxon>
        <taxon>Agaricomycotina</taxon>
        <taxon>Agaricomycetes</taxon>
        <taxon>Agaricomycetidae</taxon>
        <taxon>Agaricales</taxon>
        <taxon>Agaricineae</taxon>
        <taxon>Psathyrellaceae</taxon>
        <taxon>Candolleomyces</taxon>
    </lineage>
</organism>
<feature type="region of interest" description="Disordered" evidence="7">
    <location>
        <begin position="1527"/>
        <end position="1548"/>
    </location>
</feature>
<dbReference type="PANTHER" id="PTHR43775:SF37">
    <property type="entry name" value="SI:DKEY-61P9.11"/>
    <property type="match status" value="1"/>
</dbReference>
<evidence type="ECO:0000256" key="3">
    <source>
        <dbReference type="ARBA" id="ARBA00022553"/>
    </source>
</evidence>
<dbReference type="GO" id="GO:0044550">
    <property type="term" value="P:secondary metabolite biosynthetic process"/>
    <property type="evidence" value="ECO:0007669"/>
    <property type="project" value="TreeGrafter"/>
</dbReference>
<dbReference type="Gene3D" id="3.10.129.110">
    <property type="entry name" value="Polyketide synthase dehydratase"/>
    <property type="match status" value="1"/>
</dbReference>
<feature type="domain" description="Carrier" evidence="8">
    <location>
        <begin position="1552"/>
        <end position="1626"/>
    </location>
</feature>
<dbReference type="PROSITE" id="PS50075">
    <property type="entry name" value="CARRIER"/>
    <property type="match status" value="2"/>
</dbReference>
<proteinExistence type="predicted"/>
<dbReference type="Gene3D" id="3.30.70.3290">
    <property type="match status" value="1"/>
</dbReference>